<feature type="compositionally biased region" description="Basic and acidic residues" evidence="2">
    <location>
        <begin position="1"/>
        <end position="21"/>
    </location>
</feature>
<evidence type="ECO:0000313" key="3">
    <source>
        <dbReference type="EMBL" id="KMS93879.1"/>
    </source>
</evidence>
<keyword evidence="4" id="KW-1185">Reference proteome</keyword>
<evidence type="ECO:0000313" key="4">
    <source>
        <dbReference type="Proteomes" id="UP000035740"/>
    </source>
</evidence>
<organism evidence="3 4">
    <name type="scientific">Beta vulgaris subsp. vulgaris</name>
    <name type="common">Beet</name>
    <dbReference type="NCBI Taxonomy" id="3555"/>
    <lineage>
        <taxon>Eukaryota</taxon>
        <taxon>Viridiplantae</taxon>
        <taxon>Streptophyta</taxon>
        <taxon>Embryophyta</taxon>
        <taxon>Tracheophyta</taxon>
        <taxon>Spermatophyta</taxon>
        <taxon>Magnoliopsida</taxon>
        <taxon>eudicotyledons</taxon>
        <taxon>Gunneridae</taxon>
        <taxon>Pentapetalae</taxon>
        <taxon>Caryophyllales</taxon>
        <taxon>Chenopodiaceae</taxon>
        <taxon>Betoideae</taxon>
        <taxon>Beta</taxon>
    </lineage>
</organism>
<gene>
    <name evidence="3" type="ORF">BVRB_027000</name>
</gene>
<accession>A0A0J8AYJ0</accession>
<dbReference type="AlphaFoldDB" id="A0A0J8AYJ0"/>
<feature type="region of interest" description="Disordered" evidence="2">
    <location>
        <begin position="1"/>
        <end position="30"/>
    </location>
</feature>
<protein>
    <submittedName>
        <fullName evidence="3">Uncharacterized protein</fullName>
    </submittedName>
</protein>
<feature type="non-terminal residue" evidence="3">
    <location>
        <position position="1"/>
    </location>
</feature>
<evidence type="ECO:0000256" key="2">
    <source>
        <dbReference type="SAM" id="MobiDB-lite"/>
    </source>
</evidence>
<sequence length="278" mass="32153">SEYENDSHQKEVVAEPDKPKAPENSSAPAENYLTQNVSFAFDNEGFGGGVPTLPKLTPKEEFLSIQLDNAKSQLEEALTEIDQLRSKERDMMENERELFQLRHENLQLREELQANKENLMTRLTYKEKFEDSRIECEQLIQNLNETSQNLSKERLRLQSIQRLMIDIGRRIDTDGDCEISIKELDENYKINSEGGCEGVVNELQRLVSRIFQLRCEVKERQSQVERIGYQQQQVVDKWKLLAGKTVRITIDGEVEEIDFGNLRSESRRSSLNLPASKS</sequence>
<keyword evidence="1" id="KW-0175">Coiled coil</keyword>
<proteinExistence type="predicted"/>
<dbReference type="Gramene" id="KMS93879">
    <property type="protein sequence ID" value="KMS93879"/>
    <property type="gene ID" value="BVRB_027000"/>
</dbReference>
<feature type="coiled-coil region" evidence="1">
    <location>
        <begin position="60"/>
        <end position="163"/>
    </location>
</feature>
<dbReference type="EMBL" id="KQ098049">
    <property type="protein sequence ID" value="KMS93879.1"/>
    <property type="molecule type" value="Genomic_DNA"/>
</dbReference>
<reference evidence="3 4" key="1">
    <citation type="journal article" date="2014" name="Nature">
        <title>The genome of the recently domesticated crop plant sugar beet (Beta vulgaris).</title>
        <authorList>
            <person name="Dohm J.C."/>
            <person name="Minoche A.E."/>
            <person name="Holtgrawe D."/>
            <person name="Capella-Gutierrez S."/>
            <person name="Zakrzewski F."/>
            <person name="Tafer H."/>
            <person name="Rupp O."/>
            <person name="Sorensen T.R."/>
            <person name="Stracke R."/>
            <person name="Reinhardt R."/>
            <person name="Goesmann A."/>
            <person name="Kraft T."/>
            <person name="Schulz B."/>
            <person name="Stadler P.F."/>
            <person name="Schmidt T."/>
            <person name="Gabaldon T."/>
            <person name="Lehrach H."/>
            <person name="Weisshaar B."/>
            <person name="Himmelbauer H."/>
        </authorList>
    </citation>
    <scope>NUCLEOTIDE SEQUENCE [LARGE SCALE GENOMIC DNA]</scope>
    <source>
        <tissue evidence="3">Taproot</tissue>
    </source>
</reference>
<evidence type="ECO:0000256" key="1">
    <source>
        <dbReference type="SAM" id="Coils"/>
    </source>
</evidence>
<feature type="non-terminal residue" evidence="3">
    <location>
        <position position="278"/>
    </location>
</feature>
<name>A0A0J8AYJ0_BETVV</name>
<dbReference type="Proteomes" id="UP000035740">
    <property type="component" value="Unassembled WGS sequence"/>
</dbReference>